<sequence length="136" mass="15097">MLRLNASFQKKVPAEVEFSSKSFMASVELELPAGLTESELKEKIANTFRLVRDSVEAELAKNTASAGQPEPQHLPAPAEGKASNRQVGYLLDLAKARNVTLMQLNVDVKTRFGVDSIYDLDRKNCSRLIDEYQRAA</sequence>
<dbReference type="AlphaFoldDB" id="A0A6C2TXI0"/>
<evidence type="ECO:0000313" key="2">
    <source>
        <dbReference type="EMBL" id="VGO12408.1"/>
    </source>
</evidence>
<name>A0A6C2TXI0_PONDE</name>
<dbReference type="RefSeq" id="WP_136078076.1">
    <property type="nucleotide sequence ID" value="NZ_CAAHFG010000001.1"/>
</dbReference>
<accession>A0A6C2TXI0</accession>
<organism evidence="2 3">
    <name type="scientific">Pontiella desulfatans</name>
    <dbReference type="NCBI Taxonomy" id="2750659"/>
    <lineage>
        <taxon>Bacteria</taxon>
        <taxon>Pseudomonadati</taxon>
        <taxon>Kiritimatiellota</taxon>
        <taxon>Kiritimatiellia</taxon>
        <taxon>Kiritimatiellales</taxon>
        <taxon>Pontiellaceae</taxon>
        <taxon>Pontiella</taxon>
    </lineage>
</organism>
<evidence type="ECO:0000256" key="1">
    <source>
        <dbReference type="SAM" id="MobiDB-lite"/>
    </source>
</evidence>
<evidence type="ECO:0000313" key="3">
    <source>
        <dbReference type="Proteomes" id="UP000366872"/>
    </source>
</evidence>
<reference evidence="2 3" key="1">
    <citation type="submission" date="2019-04" db="EMBL/GenBank/DDBJ databases">
        <authorList>
            <person name="Van Vliet M D."/>
        </authorList>
    </citation>
    <scope>NUCLEOTIDE SEQUENCE [LARGE SCALE GENOMIC DNA]</scope>
    <source>
        <strain evidence="2 3">F1</strain>
    </source>
</reference>
<dbReference type="Proteomes" id="UP000366872">
    <property type="component" value="Unassembled WGS sequence"/>
</dbReference>
<proteinExistence type="predicted"/>
<protein>
    <submittedName>
        <fullName evidence="2">Uncharacterized protein</fullName>
    </submittedName>
</protein>
<feature type="region of interest" description="Disordered" evidence="1">
    <location>
        <begin position="60"/>
        <end position="81"/>
    </location>
</feature>
<dbReference type="EMBL" id="CAAHFG010000001">
    <property type="protein sequence ID" value="VGO12408.1"/>
    <property type="molecule type" value="Genomic_DNA"/>
</dbReference>
<gene>
    <name evidence="2" type="ORF">PDESU_00960</name>
</gene>
<keyword evidence="3" id="KW-1185">Reference proteome</keyword>